<protein>
    <recommendedName>
        <fullName evidence="9">TRAP transporter small permease protein</fullName>
    </recommendedName>
</protein>
<evidence type="ECO:0000256" key="3">
    <source>
        <dbReference type="ARBA" id="ARBA00022475"/>
    </source>
</evidence>
<feature type="domain" description="Tripartite ATP-independent periplasmic transporters DctQ component" evidence="10">
    <location>
        <begin position="43"/>
        <end position="172"/>
    </location>
</feature>
<dbReference type="GO" id="GO:0022857">
    <property type="term" value="F:transmembrane transporter activity"/>
    <property type="evidence" value="ECO:0007669"/>
    <property type="project" value="UniProtKB-UniRule"/>
</dbReference>
<evidence type="ECO:0000259" key="10">
    <source>
        <dbReference type="Pfam" id="PF04290"/>
    </source>
</evidence>
<dbReference type="AlphaFoldDB" id="A0A2M8J440"/>
<evidence type="ECO:0000256" key="8">
    <source>
        <dbReference type="ARBA" id="ARBA00038436"/>
    </source>
</evidence>
<gene>
    <name evidence="11" type="ORF">CVM52_06605</name>
</gene>
<evidence type="ECO:0000256" key="7">
    <source>
        <dbReference type="ARBA" id="ARBA00023136"/>
    </source>
</evidence>
<dbReference type="PANTHER" id="PTHR35011:SF10">
    <property type="entry name" value="TRAP TRANSPORTER SMALL PERMEASE PROTEIN"/>
    <property type="match status" value="1"/>
</dbReference>
<evidence type="ECO:0000256" key="6">
    <source>
        <dbReference type="ARBA" id="ARBA00022989"/>
    </source>
</evidence>
<comment type="subunit">
    <text evidence="9">The complex comprises the extracytoplasmic solute receptor protein and the two transmembrane proteins.</text>
</comment>
<feature type="transmembrane region" description="Helical" evidence="9">
    <location>
        <begin position="148"/>
        <end position="168"/>
    </location>
</feature>
<keyword evidence="6 9" id="KW-1133">Transmembrane helix</keyword>
<feature type="transmembrane region" description="Helical" evidence="9">
    <location>
        <begin position="65"/>
        <end position="86"/>
    </location>
</feature>
<keyword evidence="12" id="KW-1185">Reference proteome</keyword>
<comment type="function">
    <text evidence="9">Part of the tripartite ATP-independent periplasmic (TRAP) transport system.</text>
</comment>
<name>A0A2M8J440_9RHOB</name>
<comment type="subcellular location">
    <subcellularLocation>
        <location evidence="1 9">Cell inner membrane</location>
        <topology evidence="1 9">Multi-pass membrane protein</topology>
    </subcellularLocation>
</comment>
<evidence type="ECO:0000256" key="5">
    <source>
        <dbReference type="ARBA" id="ARBA00022692"/>
    </source>
</evidence>
<organism evidence="11 12">
    <name type="scientific">Pseudooceanicola lipolyticus</name>
    <dbReference type="NCBI Taxonomy" id="2029104"/>
    <lineage>
        <taxon>Bacteria</taxon>
        <taxon>Pseudomonadati</taxon>
        <taxon>Pseudomonadota</taxon>
        <taxon>Alphaproteobacteria</taxon>
        <taxon>Rhodobacterales</taxon>
        <taxon>Paracoccaceae</taxon>
        <taxon>Pseudooceanicola</taxon>
    </lineage>
</organism>
<comment type="similarity">
    <text evidence="8 9">Belongs to the TRAP transporter small permease family.</text>
</comment>
<dbReference type="GO" id="GO:0015740">
    <property type="term" value="P:C4-dicarboxylate transport"/>
    <property type="evidence" value="ECO:0007669"/>
    <property type="project" value="TreeGrafter"/>
</dbReference>
<evidence type="ECO:0000313" key="12">
    <source>
        <dbReference type="Proteomes" id="UP000231553"/>
    </source>
</evidence>
<dbReference type="InterPro" id="IPR007387">
    <property type="entry name" value="TRAP_DctQ"/>
</dbReference>
<keyword evidence="2 9" id="KW-0813">Transport</keyword>
<keyword evidence="3" id="KW-1003">Cell membrane</keyword>
<evidence type="ECO:0000313" key="11">
    <source>
        <dbReference type="EMBL" id="PJE37536.1"/>
    </source>
</evidence>
<feature type="transmembrane region" description="Helical" evidence="9">
    <location>
        <begin position="28"/>
        <end position="50"/>
    </location>
</feature>
<dbReference type="Proteomes" id="UP000231553">
    <property type="component" value="Unassembled WGS sequence"/>
</dbReference>
<proteinExistence type="inferred from homology"/>
<evidence type="ECO:0000256" key="9">
    <source>
        <dbReference type="RuleBase" id="RU369079"/>
    </source>
</evidence>
<reference evidence="11 12" key="1">
    <citation type="journal article" date="2018" name="Int. J. Syst. Evol. Microbiol.">
        <title>Pseudooceanicola lipolyticus sp. nov., a marine alphaproteobacterium, reclassification of Oceanicola flagellatus as Pseudooceanicola flagellatus comb. nov. and emended description of the genus Pseudooceanicola.</title>
        <authorList>
            <person name="Huang M.-M."/>
            <person name="Guo L.-L."/>
            <person name="Wu Y.-H."/>
            <person name="Lai Q.-L."/>
            <person name="Shao Z.-Z."/>
            <person name="Wang C.-S."/>
            <person name="Wu M."/>
            <person name="Xu X.-W."/>
        </authorList>
    </citation>
    <scope>NUCLEOTIDE SEQUENCE [LARGE SCALE GENOMIC DNA]</scope>
    <source>
        <strain evidence="11 12">157</strain>
    </source>
</reference>
<dbReference type="InterPro" id="IPR055348">
    <property type="entry name" value="DctQ"/>
</dbReference>
<keyword evidence="5 9" id="KW-0812">Transmembrane</keyword>
<evidence type="ECO:0000256" key="1">
    <source>
        <dbReference type="ARBA" id="ARBA00004429"/>
    </source>
</evidence>
<accession>A0A2M8J440</accession>
<sequence>MARTATSRPPAAETAPGPGFFDRWLVRIALATGGTVLTVMTLLCVVNVLIMRKLLAAPIVGAEDALILLLVTFVALSIPFGARTGAHIEIEVVSEMLPRRIALGQQLVARLAGGAFLALMAWQLAEAGSQAARFGEVTQQLELSYEPFYYLLALCFGLFAAIQIADAWRMMRTGAADMLSLEEE</sequence>
<dbReference type="OrthoDB" id="7850764at2"/>
<dbReference type="GO" id="GO:0005886">
    <property type="term" value="C:plasma membrane"/>
    <property type="evidence" value="ECO:0007669"/>
    <property type="project" value="UniProtKB-SubCell"/>
</dbReference>
<comment type="caution">
    <text evidence="11">The sequence shown here is derived from an EMBL/GenBank/DDBJ whole genome shotgun (WGS) entry which is preliminary data.</text>
</comment>
<dbReference type="RefSeq" id="WP_100161717.1">
    <property type="nucleotide sequence ID" value="NZ_PGTB01000013.1"/>
</dbReference>
<evidence type="ECO:0000256" key="2">
    <source>
        <dbReference type="ARBA" id="ARBA00022448"/>
    </source>
</evidence>
<feature type="transmembrane region" description="Helical" evidence="9">
    <location>
        <begin position="107"/>
        <end position="125"/>
    </location>
</feature>
<keyword evidence="4 9" id="KW-0997">Cell inner membrane</keyword>
<dbReference type="Pfam" id="PF04290">
    <property type="entry name" value="DctQ"/>
    <property type="match status" value="1"/>
</dbReference>
<evidence type="ECO:0000256" key="4">
    <source>
        <dbReference type="ARBA" id="ARBA00022519"/>
    </source>
</evidence>
<dbReference type="EMBL" id="PGTB01000013">
    <property type="protein sequence ID" value="PJE37536.1"/>
    <property type="molecule type" value="Genomic_DNA"/>
</dbReference>
<dbReference type="PANTHER" id="PTHR35011">
    <property type="entry name" value="2,3-DIKETO-L-GULONATE TRAP TRANSPORTER SMALL PERMEASE PROTEIN YIAM"/>
    <property type="match status" value="1"/>
</dbReference>
<keyword evidence="7 9" id="KW-0472">Membrane</keyword>